<dbReference type="KEGG" id="hpk:Hprae_1932"/>
<evidence type="ECO:0000313" key="4">
    <source>
        <dbReference type="Proteomes" id="UP000006866"/>
    </source>
</evidence>
<dbReference type="PANTHER" id="PTHR43308">
    <property type="entry name" value="OUTER MEMBRANE PROTEIN ALPHA-RELATED"/>
    <property type="match status" value="1"/>
</dbReference>
<evidence type="ECO:0000256" key="1">
    <source>
        <dbReference type="ARBA" id="ARBA00022737"/>
    </source>
</evidence>
<dbReference type="InterPro" id="IPR001119">
    <property type="entry name" value="SLH_dom"/>
</dbReference>
<dbReference type="PROSITE" id="PS51272">
    <property type="entry name" value="SLH"/>
    <property type="match status" value="1"/>
</dbReference>
<reference evidence="4" key="1">
    <citation type="submission" date="2010-10" db="EMBL/GenBank/DDBJ databases">
        <title>The complete genome of Halanaerobium praevalens DSM 2228.</title>
        <authorList>
            <consortium name="US DOE Joint Genome Institute (JGI-PGF)"/>
            <person name="Lucas S."/>
            <person name="Copeland A."/>
            <person name="Lapidus A."/>
            <person name="Glavina del Rio T."/>
            <person name="Dalin E."/>
            <person name="Tice H."/>
            <person name="Bruce D."/>
            <person name="Goodwin L."/>
            <person name="Pitluck S."/>
            <person name="Kyrpides N."/>
            <person name="Mavromatis K."/>
            <person name="Ivanova N."/>
            <person name="Ovchinnikova G."/>
            <person name="Chertkov O."/>
            <person name="Detter J.C."/>
            <person name="Han C."/>
            <person name="Larimer F."/>
            <person name="Land M."/>
            <person name="Hauser L."/>
            <person name="Markowitz V."/>
            <person name="Cheng J.-F."/>
            <person name="Hugenholtz P."/>
            <person name="Woyke T."/>
            <person name="Wu D."/>
            <person name="Tindall B."/>
            <person name="Pomrenke H.G."/>
            <person name="Brambilla E."/>
            <person name="Klenk H.-P."/>
            <person name="Eisen J.A."/>
        </authorList>
    </citation>
    <scope>NUCLEOTIDE SEQUENCE [LARGE SCALE GENOMIC DNA]</scope>
    <source>
        <strain evidence="4">ATCC 33744 / DSM 2228 / GSL</strain>
    </source>
</reference>
<name>E3DRC5_HALPG</name>
<keyword evidence="4" id="KW-1185">Reference proteome</keyword>
<dbReference type="AlphaFoldDB" id="E3DRC5"/>
<dbReference type="OrthoDB" id="2112962at2"/>
<dbReference type="STRING" id="572479.Hprae_1932"/>
<accession>E3DRC5</accession>
<proteinExistence type="predicted"/>
<evidence type="ECO:0000313" key="3">
    <source>
        <dbReference type="EMBL" id="ADO78057.1"/>
    </source>
</evidence>
<protein>
    <submittedName>
        <fullName evidence="3">S-layer domain-containing protein</fullName>
    </submittedName>
</protein>
<dbReference type="Proteomes" id="UP000006866">
    <property type="component" value="Chromosome"/>
</dbReference>
<dbReference type="HOGENOM" id="CLU_418434_0_0_9"/>
<evidence type="ECO:0000259" key="2">
    <source>
        <dbReference type="PROSITE" id="PS51272"/>
    </source>
</evidence>
<keyword evidence="1" id="KW-0677">Repeat</keyword>
<reference evidence="3 4" key="2">
    <citation type="journal article" date="2011" name="Stand. Genomic Sci.">
        <title>Complete genome sequence of the extremely halophilic Halanaerobium praevalens type strain (GSL).</title>
        <authorList>
            <person name="Ivanova N."/>
            <person name="Sikorski J."/>
            <person name="Chertkov O."/>
            <person name="Nolan M."/>
            <person name="Lucas S."/>
            <person name="Hammon N."/>
            <person name="Deshpande S."/>
            <person name="Cheng J.F."/>
            <person name="Tapia R."/>
            <person name="Han C."/>
            <person name="Goodwin L."/>
            <person name="Pitluck S."/>
            <person name="Huntemann M."/>
            <person name="Liolios K."/>
            <person name="Pagani I."/>
            <person name="Mavromatis K."/>
            <person name="Ovchinikova G."/>
            <person name="Pati A."/>
            <person name="Chen A."/>
            <person name="Palaniappan K."/>
            <person name="Land M."/>
            <person name="Hauser L."/>
            <person name="Brambilla E.M."/>
            <person name="Kannan K.P."/>
            <person name="Rohde M."/>
            <person name="Tindall B.J."/>
            <person name="Goker M."/>
            <person name="Detter J.C."/>
            <person name="Woyke T."/>
            <person name="Bristow J."/>
            <person name="Eisen J.A."/>
            <person name="Markowitz V."/>
            <person name="Hugenholtz P."/>
            <person name="Kyrpides N.C."/>
            <person name="Klenk H.P."/>
            <person name="Lapidus A."/>
        </authorList>
    </citation>
    <scope>NUCLEOTIDE SEQUENCE [LARGE SCALE GENOMIC DNA]</scope>
    <source>
        <strain evidence="4">ATCC 33744 / DSM 2228 / GSL</strain>
    </source>
</reference>
<sequence length="691" mass="79616">MKKLIIFLSFILIFTGTLGVEAAFSDLEVEHWAYQALTELQEQGIIEGYPDGEFKGTKEMTRYQVAVLVERAYQRVKELEQFNSLTESEAQVAKEMASEKMLVVDQSGRKLSSGQLKDIKLIVDSLSREFASELEVLGAEVENLSTEIAAVEAKLAELKVPEDKIEFGAVITTNFETTDYPSNKEERALAVYTWTDEDVLDLEANEYLGDMDYADMYHTLLADYMNTDIFNNENVFPLKLEFFELAANDENYKDDINSIPTRKKFWQEYDFTINGQQAFGDFNLELETIDNLFSKADGFNDYSQPEQKALKMDKALLSFNYHDNYFKIGDLDDYQLKPYFLAENDLEALEYRRNYKDITWQFLAGGSEIDLAGFNFPVDLYSLTAAKEINTADYSLGFNQLRYEGQNVSNLAINFTNFRFNDALSLKGELVYNDWDLEDLGLPSFANPNMYYIGFEELLKNKKGNDYYLDLEADWKINDRFKLKPRYQSVGDEFLAVENDLAAPYGFDLYGLGADYILTDNLVLESSYAYLEPDSEWDQVFKGLVFAPGVKPEAKEIYKLGLKQQRERFANSLALKYEKNDNFFADFEQLTLILKTIYQLDAKTQLGAKFVNKFGNWDSRVINKSTEYKTEMEAGYNYLEAFINKKLRENLSWNLTGRITDSDSSYKQNNVQGYDIEAVSSMLETSLRLEF</sequence>
<dbReference type="eggNOG" id="COG1196">
    <property type="taxonomic scope" value="Bacteria"/>
</dbReference>
<dbReference type="RefSeq" id="WP_014554074.1">
    <property type="nucleotide sequence ID" value="NC_017455.1"/>
</dbReference>
<dbReference type="EMBL" id="CP002175">
    <property type="protein sequence ID" value="ADO78057.1"/>
    <property type="molecule type" value="Genomic_DNA"/>
</dbReference>
<gene>
    <name evidence="3" type="ordered locus">Hprae_1932</name>
</gene>
<dbReference type="PANTHER" id="PTHR43308:SF1">
    <property type="entry name" value="OUTER MEMBRANE PROTEIN ALPHA"/>
    <property type="match status" value="1"/>
</dbReference>
<dbReference type="Pfam" id="PF00395">
    <property type="entry name" value="SLH"/>
    <property type="match status" value="1"/>
</dbReference>
<feature type="domain" description="SLH" evidence="2">
    <location>
        <begin position="20"/>
        <end position="83"/>
    </location>
</feature>
<dbReference type="InterPro" id="IPR051465">
    <property type="entry name" value="Cell_Envelope_Struct_Comp"/>
</dbReference>
<dbReference type="PATRIC" id="fig|572479.3.peg.1967"/>
<organism evidence="3 4">
    <name type="scientific">Halanaerobium praevalens (strain ATCC 33744 / DSM 2228 / GSL)</name>
    <dbReference type="NCBI Taxonomy" id="572479"/>
    <lineage>
        <taxon>Bacteria</taxon>
        <taxon>Bacillati</taxon>
        <taxon>Bacillota</taxon>
        <taxon>Clostridia</taxon>
        <taxon>Halanaerobiales</taxon>
        <taxon>Halanaerobiaceae</taxon>
        <taxon>Halanaerobium</taxon>
    </lineage>
</organism>